<dbReference type="SUPFAM" id="SSF52833">
    <property type="entry name" value="Thioredoxin-like"/>
    <property type="match status" value="1"/>
</dbReference>
<feature type="domain" description="Thioredoxin" evidence="3">
    <location>
        <begin position="1"/>
        <end position="105"/>
    </location>
</feature>
<dbReference type="RefSeq" id="WP_351962657.1">
    <property type="nucleotide sequence ID" value="NZ_JBEOZM010000054.1"/>
</dbReference>
<name>A0ABV1TWS0_9ACTN</name>
<dbReference type="CDD" id="cd02947">
    <property type="entry name" value="TRX_family"/>
    <property type="match status" value="1"/>
</dbReference>
<dbReference type="PROSITE" id="PS51352">
    <property type="entry name" value="THIOREDOXIN_2"/>
    <property type="match status" value="1"/>
</dbReference>
<evidence type="ECO:0000256" key="1">
    <source>
        <dbReference type="ARBA" id="ARBA00023157"/>
    </source>
</evidence>
<dbReference type="Proteomes" id="UP001490365">
    <property type="component" value="Unassembled WGS sequence"/>
</dbReference>
<organism evidence="4 5">
    <name type="scientific">Streptomyces sp. 900105755</name>
    <dbReference type="NCBI Taxonomy" id="3154389"/>
    <lineage>
        <taxon>Bacteria</taxon>
        <taxon>Bacillati</taxon>
        <taxon>Actinomycetota</taxon>
        <taxon>Actinomycetes</taxon>
        <taxon>Kitasatosporales</taxon>
        <taxon>Streptomycetaceae</taxon>
        <taxon>Streptomyces</taxon>
    </lineage>
</organism>
<gene>
    <name evidence="4" type="ORF">ABT211_45545</name>
</gene>
<dbReference type="InterPro" id="IPR017937">
    <property type="entry name" value="Thioredoxin_CS"/>
</dbReference>
<accession>A0ABV1TWS0</accession>
<dbReference type="PANTHER" id="PTHR46115">
    <property type="entry name" value="THIOREDOXIN-LIKE PROTEIN 1"/>
    <property type="match status" value="1"/>
</dbReference>
<dbReference type="Pfam" id="PF00085">
    <property type="entry name" value="Thioredoxin"/>
    <property type="match status" value="1"/>
</dbReference>
<dbReference type="InterPro" id="IPR005746">
    <property type="entry name" value="Thioredoxin"/>
</dbReference>
<protein>
    <recommendedName>
        <fullName evidence="2">Thioredoxin</fullName>
    </recommendedName>
</protein>
<sequence length="106" mass="11844">MINVTSAEQYNTLLETHQKVVVDFTAVWCGPCKLIKPEFERLSTEPQYRTISFAVIDVDQVPDVSETAGIRAMPTFQTYANGDKKGELLGADPNKLRKLVDELARA</sequence>
<keyword evidence="5" id="KW-1185">Reference proteome</keyword>
<dbReference type="InterPro" id="IPR013766">
    <property type="entry name" value="Thioredoxin_domain"/>
</dbReference>
<evidence type="ECO:0000256" key="2">
    <source>
        <dbReference type="PIRNR" id="PIRNR000077"/>
    </source>
</evidence>
<reference evidence="4 5" key="1">
    <citation type="submission" date="2024-06" db="EMBL/GenBank/DDBJ databases">
        <title>The Natural Products Discovery Center: Release of the First 8490 Sequenced Strains for Exploring Actinobacteria Biosynthetic Diversity.</title>
        <authorList>
            <person name="Kalkreuter E."/>
            <person name="Kautsar S.A."/>
            <person name="Yang D."/>
            <person name="Bader C.D."/>
            <person name="Teijaro C.N."/>
            <person name="Fluegel L."/>
            <person name="Davis C.M."/>
            <person name="Simpson J.R."/>
            <person name="Lauterbach L."/>
            <person name="Steele A.D."/>
            <person name="Gui C."/>
            <person name="Meng S."/>
            <person name="Li G."/>
            <person name="Viehrig K."/>
            <person name="Ye F."/>
            <person name="Su P."/>
            <person name="Kiefer A.F."/>
            <person name="Nichols A."/>
            <person name="Cepeda A.J."/>
            <person name="Yan W."/>
            <person name="Fan B."/>
            <person name="Jiang Y."/>
            <person name="Adhikari A."/>
            <person name="Zheng C.-J."/>
            <person name="Schuster L."/>
            <person name="Cowan T.M."/>
            <person name="Smanski M.J."/>
            <person name="Chevrette M.G."/>
            <person name="De Carvalho L.P.S."/>
            <person name="Shen B."/>
        </authorList>
    </citation>
    <scope>NUCLEOTIDE SEQUENCE [LARGE SCALE GENOMIC DNA]</scope>
    <source>
        <strain evidence="4 5">NPDC001694</strain>
    </source>
</reference>
<evidence type="ECO:0000313" key="5">
    <source>
        <dbReference type="Proteomes" id="UP001490365"/>
    </source>
</evidence>
<keyword evidence="1" id="KW-1015">Disulfide bond</keyword>
<comment type="similarity">
    <text evidence="2">Belongs to the thioredoxin family.</text>
</comment>
<evidence type="ECO:0000313" key="4">
    <source>
        <dbReference type="EMBL" id="MER6274442.1"/>
    </source>
</evidence>
<dbReference type="PROSITE" id="PS00194">
    <property type="entry name" value="THIOREDOXIN_1"/>
    <property type="match status" value="1"/>
</dbReference>
<comment type="caution">
    <text evidence="4">The sequence shown here is derived from an EMBL/GenBank/DDBJ whole genome shotgun (WGS) entry which is preliminary data.</text>
</comment>
<dbReference type="Gene3D" id="3.40.30.10">
    <property type="entry name" value="Glutaredoxin"/>
    <property type="match status" value="1"/>
</dbReference>
<dbReference type="PRINTS" id="PR00421">
    <property type="entry name" value="THIOREDOXIN"/>
</dbReference>
<dbReference type="EMBL" id="JBEOZM010000054">
    <property type="protein sequence ID" value="MER6274442.1"/>
    <property type="molecule type" value="Genomic_DNA"/>
</dbReference>
<evidence type="ECO:0000259" key="3">
    <source>
        <dbReference type="PROSITE" id="PS51352"/>
    </source>
</evidence>
<dbReference type="InterPro" id="IPR036249">
    <property type="entry name" value="Thioredoxin-like_sf"/>
</dbReference>
<proteinExistence type="inferred from homology"/>
<dbReference type="PIRSF" id="PIRSF000077">
    <property type="entry name" value="Thioredoxin"/>
    <property type="match status" value="1"/>
</dbReference>